<accession>A0A6I3T2R3</accession>
<evidence type="ECO:0000313" key="3">
    <source>
        <dbReference type="Proteomes" id="UP000430634"/>
    </source>
</evidence>
<organism evidence="2 3">
    <name type="scientific">Pseudoduganella buxea</name>
    <dbReference type="NCBI Taxonomy" id="1949069"/>
    <lineage>
        <taxon>Bacteria</taxon>
        <taxon>Pseudomonadati</taxon>
        <taxon>Pseudomonadota</taxon>
        <taxon>Betaproteobacteria</taxon>
        <taxon>Burkholderiales</taxon>
        <taxon>Oxalobacteraceae</taxon>
        <taxon>Telluria group</taxon>
        <taxon>Pseudoduganella</taxon>
    </lineage>
</organism>
<reference evidence="1" key="4">
    <citation type="submission" date="2024-05" db="EMBL/GenBank/DDBJ databases">
        <authorList>
            <person name="Sun Q."/>
            <person name="Zhou Y."/>
        </authorList>
    </citation>
    <scope>NUCLEOTIDE SEQUENCE</scope>
    <source>
        <strain evidence="1">CGMCC 1.15931</strain>
    </source>
</reference>
<comment type="caution">
    <text evidence="2">The sequence shown here is derived from an EMBL/GenBank/DDBJ whole genome shotgun (WGS) entry which is preliminary data.</text>
</comment>
<name>A0A6I3T2R3_9BURK</name>
<evidence type="ECO:0008006" key="5">
    <source>
        <dbReference type="Google" id="ProtNLM"/>
    </source>
</evidence>
<evidence type="ECO:0000313" key="2">
    <source>
        <dbReference type="EMBL" id="MTV55868.1"/>
    </source>
</evidence>
<dbReference type="OrthoDB" id="8759148at2"/>
<protein>
    <recommendedName>
        <fullName evidence="5">Ribbon-helix-helix protein, CopG family</fullName>
    </recommendedName>
</protein>
<reference evidence="4" key="2">
    <citation type="journal article" date="2019" name="Int. J. Syst. Evol. Microbiol.">
        <title>The Global Catalogue of Microorganisms (GCM) 10K type strain sequencing project: providing services to taxonomists for standard genome sequencing and annotation.</title>
        <authorList>
            <consortium name="The Broad Institute Genomics Platform"/>
            <consortium name="The Broad Institute Genome Sequencing Center for Infectious Disease"/>
            <person name="Wu L."/>
            <person name="Ma J."/>
        </authorList>
    </citation>
    <scope>NUCLEOTIDE SEQUENCE [LARGE SCALE GENOMIC DNA]</scope>
    <source>
        <strain evidence="4">CGMCC 1.15931</strain>
    </source>
</reference>
<gene>
    <name evidence="1" type="ORF">GCM10011572_52340</name>
    <name evidence="2" type="ORF">GM672_24385</name>
</gene>
<dbReference type="EMBL" id="BMKG01000041">
    <property type="protein sequence ID" value="GGC24350.1"/>
    <property type="molecule type" value="Genomic_DNA"/>
</dbReference>
<sequence>MASSFNIDSTLDKTLEELKKHYGASSKAEILRKAIALLNVASRHENADGSLTLRQDGKNDTKIVLR</sequence>
<evidence type="ECO:0000313" key="4">
    <source>
        <dbReference type="Proteomes" id="UP000622638"/>
    </source>
</evidence>
<dbReference type="AlphaFoldDB" id="A0A6I3T2R3"/>
<dbReference type="Proteomes" id="UP000622638">
    <property type="component" value="Unassembled WGS sequence"/>
</dbReference>
<reference evidence="2 3" key="3">
    <citation type="submission" date="2019-11" db="EMBL/GenBank/DDBJ databases">
        <title>Type strains purchased from KCTC, JCM and DSMZ.</title>
        <authorList>
            <person name="Lu H."/>
        </authorList>
    </citation>
    <scope>NUCLEOTIDE SEQUENCE [LARGE SCALE GENOMIC DNA]</scope>
    <source>
        <strain evidence="2 3">KCTC 52429</strain>
    </source>
</reference>
<reference evidence="1" key="1">
    <citation type="journal article" date="2014" name="Int. J. Syst. Evol. Microbiol.">
        <title>Complete genome of a new Firmicutes species belonging to the dominant human colonic microbiota ('Ruminococcus bicirculans') reveals two chromosomes and a selective capacity to utilize plant glucans.</title>
        <authorList>
            <consortium name="NISC Comparative Sequencing Program"/>
            <person name="Wegmann U."/>
            <person name="Louis P."/>
            <person name="Goesmann A."/>
            <person name="Henrissat B."/>
            <person name="Duncan S.H."/>
            <person name="Flint H.J."/>
        </authorList>
    </citation>
    <scope>NUCLEOTIDE SEQUENCE</scope>
    <source>
        <strain evidence="1">CGMCC 1.15931</strain>
    </source>
</reference>
<evidence type="ECO:0000313" key="1">
    <source>
        <dbReference type="EMBL" id="GGC24350.1"/>
    </source>
</evidence>
<proteinExistence type="predicted"/>
<dbReference type="EMBL" id="WNKZ01000110">
    <property type="protein sequence ID" value="MTV55868.1"/>
    <property type="molecule type" value="Genomic_DNA"/>
</dbReference>
<dbReference type="RefSeq" id="WP_155473122.1">
    <property type="nucleotide sequence ID" value="NZ_BMKG01000041.1"/>
</dbReference>
<keyword evidence="4" id="KW-1185">Reference proteome</keyword>
<dbReference type="Proteomes" id="UP000430634">
    <property type="component" value="Unassembled WGS sequence"/>
</dbReference>